<comment type="caution">
    <text evidence="3">The sequence shown here is derived from an EMBL/GenBank/DDBJ whole genome shotgun (WGS) entry which is preliminary data.</text>
</comment>
<evidence type="ECO:0000313" key="4">
    <source>
        <dbReference type="Proteomes" id="UP000281094"/>
    </source>
</evidence>
<gene>
    <name evidence="3" type="ORF">D8780_09220</name>
</gene>
<dbReference type="GO" id="GO:0110154">
    <property type="term" value="P:RNA decapping"/>
    <property type="evidence" value="ECO:0007669"/>
    <property type="project" value="TreeGrafter"/>
</dbReference>
<feature type="region of interest" description="Disordered" evidence="1">
    <location>
        <begin position="169"/>
        <end position="218"/>
    </location>
</feature>
<reference evidence="3 4" key="1">
    <citation type="submission" date="2018-10" db="EMBL/GenBank/DDBJ databases">
        <title>Notoacmeibacter sp. M2BS9Y-3-1, whole genome shotgun sequence.</title>
        <authorList>
            <person name="Tuo L."/>
        </authorList>
    </citation>
    <scope>NUCLEOTIDE SEQUENCE [LARGE SCALE GENOMIC DNA]</scope>
    <source>
        <strain evidence="3 4">M2BS9Y-3-1</strain>
    </source>
</reference>
<dbReference type="PANTHER" id="PTHR42850">
    <property type="entry name" value="METALLOPHOSPHOESTERASE"/>
    <property type="match status" value="1"/>
</dbReference>
<keyword evidence="4" id="KW-1185">Reference proteome</keyword>
<proteinExistence type="predicted"/>
<dbReference type="GO" id="GO:0008803">
    <property type="term" value="F:bis(5'-nucleosyl)-tetraphosphatase (symmetrical) activity"/>
    <property type="evidence" value="ECO:0007669"/>
    <property type="project" value="TreeGrafter"/>
</dbReference>
<dbReference type="EMBL" id="RCWN01000001">
    <property type="protein sequence ID" value="RLQ88357.1"/>
    <property type="molecule type" value="Genomic_DNA"/>
</dbReference>
<dbReference type="InterPro" id="IPR029052">
    <property type="entry name" value="Metallo-depent_PP-like"/>
</dbReference>
<dbReference type="SUPFAM" id="SSF56300">
    <property type="entry name" value="Metallo-dependent phosphatases"/>
    <property type="match status" value="1"/>
</dbReference>
<protein>
    <submittedName>
        <fullName evidence="3">Serine/threonine protein phosphatase</fullName>
    </submittedName>
</protein>
<dbReference type="Gene3D" id="3.60.21.10">
    <property type="match status" value="1"/>
</dbReference>
<dbReference type="RefSeq" id="WP_121645325.1">
    <property type="nucleotide sequence ID" value="NZ_RCWN01000001.1"/>
</dbReference>
<feature type="compositionally biased region" description="Polar residues" evidence="1">
    <location>
        <begin position="174"/>
        <end position="189"/>
    </location>
</feature>
<accession>A0A3L7JC89</accession>
<feature type="domain" description="Calcineurin-like phosphoesterase" evidence="2">
    <location>
        <begin position="6"/>
        <end position="176"/>
    </location>
</feature>
<dbReference type="AlphaFoldDB" id="A0A3L7JC89"/>
<dbReference type="InterPro" id="IPR050126">
    <property type="entry name" value="Ap4A_hydrolase"/>
</dbReference>
<dbReference type="Pfam" id="PF00149">
    <property type="entry name" value="Metallophos"/>
    <property type="match status" value="1"/>
</dbReference>
<name>A0A3L7JC89_9HYPH</name>
<evidence type="ECO:0000313" key="3">
    <source>
        <dbReference type="EMBL" id="RLQ88357.1"/>
    </source>
</evidence>
<sequence length="218" mass="24015">MAFTFAVGDIHGEKEKMETLLGKIGDYCDAGTVVFIGDYIDRGPDSAGVLDRLIEGPSDGWRWVILSGNHEIMMLNAISESGSSTDDLPLWLQNGGKATLASYPEGTVKPEHVSFIRGLDLLYRDRHRIYGHAWYDPAVAFEDQQEEMVLWERFSSRDRMKDLAPLHFVHGHTPQASNPSSRGNRTNVDSGAVFGGPLSAAVFDDDQPGPPVDLIQAQ</sequence>
<dbReference type="PANTHER" id="PTHR42850:SF4">
    <property type="entry name" value="ZINC-DEPENDENT ENDOPOLYPHOSPHATASE"/>
    <property type="match status" value="1"/>
</dbReference>
<organism evidence="3 4">
    <name type="scientific">Notoacmeibacter ruber</name>
    <dbReference type="NCBI Taxonomy" id="2670375"/>
    <lineage>
        <taxon>Bacteria</taxon>
        <taxon>Pseudomonadati</taxon>
        <taxon>Pseudomonadota</taxon>
        <taxon>Alphaproteobacteria</taxon>
        <taxon>Hyphomicrobiales</taxon>
        <taxon>Notoacmeibacteraceae</taxon>
        <taxon>Notoacmeibacter</taxon>
    </lineage>
</organism>
<evidence type="ECO:0000256" key="1">
    <source>
        <dbReference type="SAM" id="MobiDB-lite"/>
    </source>
</evidence>
<dbReference type="Proteomes" id="UP000281094">
    <property type="component" value="Unassembled WGS sequence"/>
</dbReference>
<dbReference type="GO" id="GO:0005737">
    <property type="term" value="C:cytoplasm"/>
    <property type="evidence" value="ECO:0007669"/>
    <property type="project" value="TreeGrafter"/>
</dbReference>
<evidence type="ECO:0000259" key="2">
    <source>
        <dbReference type="Pfam" id="PF00149"/>
    </source>
</evidence>
<dbReference type="GO" id="GO:0016791">
    <property type="term" value="F:phosphatase activity"/>
    <property type="evidence" value="ECO:0007669"/>
    <property type="project" value="TreeGrafter"/>
</dbReference>
<dbReference type="InterPro" id="IPR004843">
    <property type="entry name" value="Calcineurin-like_PHP"/>
</dbReference>